<reference evidence="3" key="1">
    <citation type="submission" date="2011-05" db="EMBL/GenBank/DDBJ databases">
        <authorList>
            <person name="Richards S.R."/>
            <person name="Qu J."/>
            <person name="Jiang H."/>
            <person name="Jhangiani S.N."/>
            <person name="Agravi P."/>
            <person name="Goodspeed R."/>
            <person name="Gross S."/>
            <person name="Mandapat C."/>
            <person name="Jackson L."/>
            <person name="Mathew T."/>
            <person name="Pu L."/>
            <person name="Thornton R."/>
            <person name="Saada N."/>
            <person name="Wilczek-Boney K.B."/>
            <person name="Lee S."/>
            <person name="Kovar C."/>
            <person name="Wu Y."/>
            <person name="Scherer S.E."/>
            <person name="Worley K.C."/>
            <person name="Muzny D.M."/>
            <person name="Gibbs R."/>
        </authorList>
    </citation>
    <scope>NUCLEOTIDE SEQUENCE</scope>
    <source>
        <strain evidence="3">Brora</strain>
    </source>
</reference>
<dbReference type="AlphaFoldDB" id="T1IVP5"/>
<feature type="region of interest" description="Disordered" evidence="1">
    <location>
        <begin position="287"/>
        <end position="309"/>
    </location>
</feature>
<dbReference type="EnsemblMetazoa" id="SMAR005246-RA">
    <property type="protein sequence ID" value="SMAR005246-PA"/>
    <property type="gene ID" value="SMAR005246"/>
</dbReference>
<feature type="compositionally biased region" description="Low complexity" evidence="1">
    <location>
        <begin position="352"/>
        <end position="363"/>
    </location>
</feature>
<keyword evidence="3" id="KW-1185">Reference proteome</keyword>
<evidence type="ECO:0000256" key="1">
    <source>
        <dbReference type="SAM" id="MobiDB-lite"/>
    </source>
</evidence>
<name>T1IVP5_STRMM</name>
<feature type="region of interest" description="Disordered" evidence="1">
    <location>
        <begin position="344"/>
        <end position="405"/>
    </location>
</feature>
<feature type="region of interest" description="Disordered" evidence="1">
    <location>
        <begin position="460"/>
        <end position="538"/>
    </location>
</feature>
<accession>T1IVP5</accession>
<evidence type="ECO:0000313" key="3">
    <source>
        <dbReference type="Proteomes" id="UP000014500"/>
    </source>
</evidence>
<feature type="compositionally biased region" description="Polar residues" evidence="1">
    <location>
        <begin position="387"/>
        <end position="398"/>
    </location>
</feature>
<evidence type="ECO:0000313" key="2">
    <source>
        <dbReference type="EnsemblMetazoa" id="SMAR005246-PA"/>
    </source>
</evidence>
<sequence>MPSGIKQRAVRKKKYFINTVDKTLHRSRNSSIMTKKSLQSNNRALAKCLSQQKRENRNLTVELSYFIAERFELNQKIKRLEEDLKVLVDGNWNPSNLEKIAKLKTILNQVSGNVLITAQLINSVVDLFRDVNVNSCRSSVERISCVSTNEKETDTTTPQKELIINSETIANRLETNDDEEADNSPPVDEEVLKLSEAHDAIRSPVNGPKAAFDLSAISERSEFESRRSSIQSRLSVINHRRTQSVGKFEPTRRTRSLRLSSDTESDLWANTPRTVETLEKIPRDILTNVSDKDDRRSSRKQRRDEITDANHMSPFVKMIRIEADNETLRRGTFVVTNSLQTAPWPPVDSFVSTRKSSKSTSSKQLPDVENKTLSPEPALNIKRLSESNKPTEQQNSNYESKDMELTDVLDVPVELGEKSNNAESASKVVKEKIAKGLGRKNNSKPVFDDGVEVPRNGKVAAVKKEKKGKSQSKQTNMQPFVALDDVKRRNARRIRDSISSEDDVKRRTPSRRIRDSIGSEDDGKRRTSSRRIRDSISSEDDCYTCGNNFLDDAIDPHGKFSVWRKKSSSAGRLHENPSPEDSFEVVHAKRTPNKLEVKPKKSSKLKMVMVPDEKENSDVNERPRRVKSRIDYKLPSLNGKIRRAKDGSVTITNKRRVINEN</sequence>
<reference evidence="2" key="2">
    <citation type="submission" date="2015-02" db="UniProtKB">
        <authorList>
            <consortium name="EnsemblMetazoa"/>
        </authorList>
    </citation>
    <scope>IDENTIFICATION</scope>
</reference>
<dbReference type="HOGENOM" id="CLU_415229_0_0_1"/>
<feature type="compositionally biased region" description="Basic and acidic residues" evidence="1">
    <location>
        <begin position="484"/>
        <end position="536"/>
    </location>
</feature>
<protein>
    <submittedName>
        <fullName evidence="2">Uncharacterized protein</fullName>
    </submittedName>
</protein>
<proteinExistence type="predicted"/>
<feature type="compositionally biased region" description="Basic and acidic residues" evidence="1">
    <location>
        <begin position="290"/>
        <end position="308"/>
    </location>
</feature>
<dbReference type="Proteomes" id="UP000014500">
    <property type="component" value="Unassembled WGS sequence"/>
</dbReference>
<dbReference type="EMBL" id="JH431589">
    <property type="status" value="NOT_ANNOTATED_CDS"/>
    <property type="molecule type" value="Genomic_DNA"/>
</dbReference>
<organism evidence="2 3">
    <name type="scientific">Strigamia maritima</name>
    <name type="common">European centipede</name>
    <name type="synonym">Geophilus maritimus</name>
    <dbReference type="NCBI Taxonomy" id="126957"/>
    <lineage>
        <taxon>Eukaryota</taxon>
        <taxon>Metazoa</taxon>
        <taxon>Ecdysozoa</taxon>
        <taxon>Arthropoda</taxon>
        <taxon>Myriapoda</taxon>
        <taxon>Chilopoda</taxon>
        <taxon>Pleurostigmophora</taxon>
        <taxon>Geophilomorpha</taxon>
        <taxon>Linotaeniidae</taxon>
        <taxon>Strigamia</taxon>
    </lineage>
</organism>